<sequence length="65" mass="7151">MRLLQETEIAISSKPRSASEANSMITVALPLTPVLADAWVMQVGVTEQSHTVTERVCREKLPSRS</sequence>
<protein>
    <submittedName>
        <fullName evidence="1">Uncharacterized protein</fullName>
    </submittedName>
</protein>
<name>A0A0E9W980_ANGAN</name>
<proteinExistence type="predicted"/>
<organism evidence="1">
    <name type="scientific">Anguilla anguilla</name>
    <name type="common">European freshwater eel</name>
    <name type="synonym">Muraena anguilla</name>
    <dbReference type="NCBI Taxonomy" id="7936"/>
    <lineage>
        <taxon>Eukaryota</taxon>
        <taxon>Metazoa</taxon>
        <taxon>Chordata</taxon>
        <taxon>Craniata</taxon>
        <taxon>Vertebrata</taxon>
        <taxon>Euteleostomi</taxon>
        <taxon>Actinopterygii</taxon>
        <taxon>Neopterygii</taxon>
        <taxon>Teleostei</taxon>
        <taxon>Anguilliformes</taxon>
        <taxon>Anguillidae</taxon>
        <taxon>Anguilla</taxon>
    </lineage>
</organism>
<reference evidence="1" key="1">
    <citation type="submission" date="2014-11" db="EMBL/GenBank/DDBJ databases">
        <authorList>
            <person name="Amaro Gonzalez C."/>
        </authorList>
    </citation>
    <scope>NUCLEOTIDE SEQUENCE</scope>
</reference>
<dbReference type="EMBL" id="GBXM01021736">
    <property type="protein sequence ID" value="JAH86841.1"/>
    <property type="molecule type" value="Transcribed_RNA"/>
</dbReference>
<accession>A0A0E9W980</accession>
<dbReference type="AlphaFoldDB" id="A0A0E9W980"/>
<reference evidence="1" key="2">
    <citation type="journal article" date="2015" name="Fish Shellfish Immunol.">
        <title>Early steps in the European eel (Anguilla anguilla)-Vibrio vulnificus interaction in the gills: Role of the RtxA13 toxin.</title>
        <authorList>
            <person name="Callol A."/>
            <person name="Pajuelo D."/>
            <person name="Ebbesson L."/>
            <person name="Teles M."/>
            <person name="MacKenzie S."/>
            <person name="Amaro C."/>
        </authorList>
    </citation>
    <scope>NUCLEOTIDE SEQUENCE</scope>
</reference>
<evidence type="ECO:0000313" key="1">
    <source>
        <dbReference type="EMBL" id="JAH86841.1"/>
    </source>
</evidence>